<name>A0A7S4GJF1_9EUGL</name>
<proteinExistence type="predicted"/>
<accession>A0A7S4GJF1</accession>
<dbReference type="SUPFAM" id="SSF52266">
    <property type="entry name" value="SGNH hydrolase"/>
    <property type="match status" value="1"/>
</dbReference>
<dbReference type="PANTHER" id="PTHR35124">
    <property type="entry name" value="CYTOCHROME P450 FAMILY PROTEIN"/>
    <property type="match status" value="1"/>
</dbReference>
<sequence>MLANGWALAPLLLVCVLVFGLAWWSTTEVHNIEVQYRPDAAPHSNQFGPSDRQENAKQVAPSLQHHPPPERHARGQSSPPVSIVGAAIDDSGESGLCHLTPKLKTYVAAHRTTCHANTTAFAAQTPSRSPFVGLDDGEHFNAGANAFLIHALDEAGRFLCHGGNYYEVRMESTTVRTSAVASVVLTTAHVDLENGLHCINFHVAEPGQYRADVLLAWEGKPEATVVPVHRKLVNRNLGSRSFFVDSTAAASPTSLCTQWRPGHVGRWVRLSKGTCENPFCEGNAKMVSKEGWVYAPYGCHYRLYERNEAWQCVSGKHLLFTGDSTMQEDYLEFIKHLLGIKEGDKVNGPTWKKFRNYDHVHANPHNKQQRVRVQMVWNGHPDHYGLHWGLRTYTDPSHQVRLKDILQPSEATAVDTRRPDFVFINSGMHDVFLYNITLGEYDTIANYTERLVYAIDFLESIRGRDQSVVIWRATKAPAGPKYRNWHINPHKYLQGPLIIDTLQRISRDHVQSRPWMEYMDAWDLTFPFHWDDVYSDGHHYSATKNKMVEYMFLQILLNRVCNGRSGE</sequence>
<feature type="region of interest" description="Disordered" evidence="1">
    <location>
        <begin position="41"/>
        <end position="84"/>
    </location>
</feature>
<keyword evidence="2" id="KW-0732">Signal</keyword>
<dbReference type="EMBL" id="HBJA01146036">
    <property type="protein sequence ID" value="CAE0838884.1"/>
    <property type="molecule type" value="Transcribed_RNA"/>
</dbReference>
<reference evidence="3" key="1">
    <citation type="submission" date="2021-01" db="EMBL/GenBank/DDBJ databases">
        <authorList>
            <person name="Corre E."/>
            <person name="Pelletier E."/>
            <person name="Niang G."/>
            <person name="Scheremetjew M."/>
            <person name="Finn R."/>
            <person name="Kale V."/>
            <person name="Holt S."/>
            <person name="Cochrane G."/>
            <person name="Meng A."/>
            <person name="Brown T."/>
            <person name="Cohen L."/>
        </authorList>
    </citation>
    <scope>NUCLEOTIDE SEQUENCE</scope>
    <source>
        <strain evidence="3">CCMP1594</strain>
    </source>
</reference>
<dbReference type="AlphaFoldDB" id="A0A7S4GJF1"/>
<feature type="signal peptide" evidence="2">
    <location>
        <begin position="1"/>
        <end position="22"/>
    </location>
</feature>
<evidence type="ECO:0000313" key="3">
    <source>
        <dbReference type="EMBL" id="CAE0838884.1"/>
    </source>
</evidence>
<evidence type="ECO:0000256" key="2">
    <source>
        <dbReference type="SAM" id="SignalP"/>
    </source>
</evidence>
<organism evidence="3">
    <name type="scientific">Eutreptiella gymnastica</name>
    <dbReference type="NCBI Taxonomy" id="73025"/>
    <lineage>
        <taxon>Eukaryota</taxon>
        <taxon>Discoba</taxon>
        <taxon>Euglenozoa</taxon>
        <taxon>Euglenida</taxon>
        <taxon>Spirocuta</taxon>
        <taxon>Euglenophyceae</taxon>
        <taxon>Eutreptiales</taxon>
        <taxon>Eutreptiaceae</taxon>
        <taxon>Eutreptiella</taxon>
    </lineage>
</organism>
<evidence type="ECO:0000256" key="1">
    <source>
        <dbReference type="SAM" id="MobiDB-lite"/>
    </source>
</evidence>
<dbReference type="PANTHER" id="PTHR35124:SF4">
    <property type="entry name" value="CALCINEURIN-LIKE PHOSPHOESTERASE DOMAIN-CONTAINING PROTEIN"/>
    <property type="match status" value="1"/>
</dbReference>
<feature type="chain" id="PRO_5031294626" description="SGNH hydrolase-type esterase domain-containing protein" evidence="2">
    <location>
        <begin position="23"/>
        <end position="567"/>
    </location>
</feature>
<evidence type="ECO:0008006" key="4">
    <source>
        <dbReference type="Google" id="ProtNLM"/>
    </source>
</evidence>
<protein>
    <recommendedName>
        <fullName evidence="4">SGNH hydrolase-type esterase domain-containing protein</fullName>
    </recommendedName>
</protein>
<gene>
    <name evidence="3" type="ORF">EGYM00163_LOCUS50256</name>
</gene>